<evidence type="ECO:0000256" key="1">
    <source>
        <dbReference type="SAM" id="MobiDB-lite"/>
    </source>
</evidence>
<evidence type="ECO:0000259" key="2">
    <source>
        <dbReference type="Pfam" id="PF13559"/>
    </source>
</evidence>
<feature type="region of interest" description="Disordered" evidence="1">
    <location>
        <begin position="1"/>
        <end position="28"/>
    </location>
</feature>
<accession>A0ABT5TYD8</accession>
<feature type="non-terminal residue" evidence="3">
    <location>
        <position position="1"/>
    </location>
</feature>
<dbReference type="Proteomes" id="UP001165561">
    <property type="component" value="Unassembled WGS sequence"/>
</dbReference>
<proteinExistence type="predicted"/>
<protein>
    <submittedName>
        <fullName evidence="3">DUF4129 domain-containing protein</fullName>
    </submittedName>
</protein>
<dbReference type="Pfam" id="PF13559">
    <property type="entry name" value="DUF4129"/>
    <property type="match status" value="1"/>
</dbReference>
<dbReference type="InterPro" id="IPR025403">
    <property type="entry name" value="TgpA-like_C"/>
</dbReference>
<keyword evidence="4" id="KW-1185">Reference proteome</keyword>
<feature type="compositionally biased region" description="Basic residues" evidence="1">
    <location>
        <begin position="1"/>
        <end position="11"/>
    </location>
</feature>
<evidence type="ECO:0000313" key="4">
    <source>
        <dbReference type="Proteomes" id="UP001165561"/>
    </source>
</evidence>
<evidence type="ECO:0000313" key="3">
    <source>
        <dbReference type="EMBL" id="MDD9206967.1"/>
    </source>
</evidence>
<feature type="domain" description="Protein-glutamine gamma-glutamyltransferase-like C-terminal" evidence="2">
    <location>
        <begin position="50"/>
        <end position="119"/>
    </location>
</feature>
<name>A0ABT5TYD8_9MICO</name>
<sequence length="135" mass="14446">AGPIRRRRRLRAATAGSHELFDDERSSQQLRVSADAAAARGDYATAVLERFRSVVRALDERAVLDDRPGMTAQEAAGLAGAALPAHAAGLQRAGRLFDDVRYGAAAPGPDEDEVMRDLAEQVATARTEPLRAEVP</sequence>
<dbReference type="EMBL" id="JARACI010001015">
    <property type="protein sequence ID" value="MDD9206967.1"/>
    <property type="molecule type" value="Genomic_DNA"/>
</dbReference>
<organism evidence="3 4">
    <name type="scientific">Georgenia halotolerans</name>
    <dbReference type="NCBI Taxonomy" id="3028317"/>
    <lineage>
        <taxon>Bacteria</taxon>
        <taxon>Bacillati</taxon>
        <taxon>Actinomycetota</taxon>
        <taxon>Actinomycetes</taxon>
        <taxon>Micrococcales</taxon>
        <taxon>Bogoriellaceae</taxon>
        <taxon>Georgenia</taxon>
    </lineage>
</organism>
<reference evidence="3" key="1">
    <citation type="submission" date="2023-02" db="EMBL/GenBank/DDBJ databases">
        <title>Georgenia sp.10Sc9-8, isolated from a soil sample collected from the Taklamakan desert.</title>
        <authorList>
            <person name="Liu S."/>
        </authorList>
    </citation>
    <scope>NUCLEOTIDE SEQUENCE</scope>
    <source>
        <strain evidence="3">10Sc9-8</strain>
    </source>
</reference>
<comment type="caution">
    <text evidence="3">The sequence shown here is derived from an EMBL/GenBank/DDBJ whole genome shotgun (WGS) entry which is preliminary data.</text>
</comment>
<gene>
    <name evidence="3" type="ORF">PU560_10885</name>
</gene>